<name>A0A0V1HCZ0_9BILA</name>
<gene>
    <name evidence="1" type="ORF">T11_1294</name>
</gene>
<evidence type="ECO:0000313" key="2">
    <source>
        <dbReference type="Proteomes" id="UP000055024"/>
    </source>
</evidence>
<proteinExistence type="predicted"/>
<sequence length="113" mass="12604">MVVKCGFSAATGQKGRGYQKSPGDLPLLYQVLFPDIKLTMHVKANDLATQSRVTNPISQFYIDPLPYELIFYFAIDLLRADEKKSIAIFISTSGDSDFQNVKVNSYAYVKTGI</sequence>
<evidence type="ECO:0000313" key="1">
    <source>
        <dbReference type="EMBL" id="KRZ08063.1"/>
    </source>
</evidence>
<dbReference type="Proteomes" id="UP000055024">
    <property type="component" value="Unassembled WGS sequence"/>
</dbReference>
<keyword evidence="2" id="KW-1185">Reference proteome</keyword>
<protein>
    <submittedName>
        <fullName evidence="1">Uncharacterized protein</fullName>
    </submittedName>
</protein>
<dbReference type="OrthoDB" id="5920640at2759"/>
<dbReference type="EMBL" id="JYDP01000092">
    <property type="protein sequence ID" value="KRZ08063.1"/>
    <property type="molecule type" value="Genomic_DNA"/>
</dbReference>
<comment type="caution">
    <text evidence="1">The sequence shown here is derived from an EMBL/GenBank/DDBJ whole genome shotgun (WGS) entry which is preliminary data.</text>
</comment>
<reference evidence="1 2" key="1">
    <citation type="submission" date="2015-01" db="EMBL/GenBank/DDBJ databases">
        <title>Evolution of Trichinella species and genotypes.</title>
        <authorList>
            <person name="Korhonen P.K."/>
            <person name="Edoardo P."/>
            <person name="Giuseppe L.R."/>
            <person name="Gasser R.B."/>
        </authorList>
    </citation>
    <scope>NUCLEOTIDE SEQUENCE [LARGE SCALE GENOMIC DNA]</scope>
    <source>
        <strain evidence="1">ISS1029</strain>
    </source>
</reference>
<accession>A0A0V1HCZ0</accession>
<organism evidence="1 2">
    <name type="scientific">Trichinella zimbabwensis</name>
    <dbReference type="NCBI Taxonomy" id="268475"/>
    <lineage>
        <taxon>Eukaryota</taxon>
        <taxon>Metazoa</taxon>
        <taxon>Ecdysozoa</taxon>
        <taxon>Nematoda</taxon>
        <taxon>Enoplea</taxon>
        <taxon>Dorylaimia</taxon>
        <taxon>Trichinellida</taxon>
        <taxon>Trichinellidae</taxon>
        <taxon>Trichinella</taxon>
    </lineage>
</organism>
<dbReference type="AlphaFoldDB" id="A0A0V1HCZ0"/>